<sequence>MAINPRKTLMLICDVQERFRSAIHGFDAMTSSICKLVKATQVLEVPTFVTEQNPKALGSTVEEITSLLDRKDLNQGVIPKTKFSMVTEDTIEAIDFSKYNHFILTGIESHICVLQTALDLLQYRTKPKVYLVADAVSSCNKEEVPIALRYLQQQGVEVTSSESLIYRLLGDAKEPTFKYIAKLTKEEKENTTHNLQVLQSFYTV</sequence>
<organism evidence="3 4">
    <name type="scientific">Cryptococcus neoformans Tu259-1</name>
    <dbReference type="NCBI Taxonomy" id="1230072"/>
    <lineage>
        <taxon>Eukaryota</taxon>
        <taxon>Fungi</taxon>
        <taxon>Dikarya</taxon>
        <taxon>Basidiomycota</taxon>
        <taxon>Agaricomycotina</taxon>
        <taxon>Tremellomycetes</taxon>
        <taxon>Tremellales</taxon>
        <taxon>Cryptococcaceae</taxon>
        <taxon>Cryptococcus</taxon>
        <taxon>Cryptococcus neoformans species complex</taxon>
    </lineage>
</organism>
<reference evidence="3 4" key="1">
    <citation type="submission" date="2017-06" db="EMBL/GenBank/DDBJ databases">
        <title>Global population genomics of the pathogenic fungus Cryptococcus neoformans var. grubii.</title>
        <authorList>
            <person name="Cuomo C."/>
            <person name="Litvintseva A."/>
            <person name="Chen Y."/>
            <person name="Young S."/>
            <person name="Zeng Q."/>
            <person name="Chapman S."/>
            <person name="Gujja S."/>
            <person name="Saif S."/>
            <person name="Birren B."/>
        </authorList>
    </citation>
    <scope>NUCLEOTIDE SEQUENCE [LARGE SCALE GENOMIC DNA]</scope>
    <source>
        <strain evidence="3 4">Tu259-1</strain>
    </source>
</reference>
<dbReference type="InterPro" id="IPR000868">
    <property type="entry name" value="Isochorismatase-like_dom"/>
</dbReference>
<evidence type="ECO:0000313" key="3">
    <source>
        <dbReference type="EMBL" id="OXG20723.1"/>
    </source>
</evidence>
<dbReference type="EMBL" id="AMKT01000044">
    <property type="protein sequence ID" value="OXG20723.1"/>
    <property type="molecule type" value="Genomic_DNA"/>
</dbReference>
<evidence type="ECO:0000256" key="1">
    <source>
        <dbReference type="ARBA" id="ARBA00006336"/>
    </source>
</evidence>
<dbReference type="InterPro" id="IPR036380">
    <property type="entry name" value="Isochorismatase-like_sf"/>
</dbReference>
<feature type="domain" description="Isochorismatase-like" evidence="2">
    <location>
        <begin position="8"/>
        <end position="162"/>
    </location>
</feature>
<comment type="caution">
    <text evidence="3">The sequence shown here is derived from an EMBL/GenBank/DDBJ whole genome shotgun (WGS) entry which is preliminary data.</text>
</comment>
<dbReference type="SUPFAM" id="SSF52499">
    <property type="entry name" value="Isochorismatase-like hydrolases"/>
    <property type="match status" value="1"/>
</dbReference>
<dbReference type="PANTHER" id="PTHR14119:SF3">
    <property type="entry name" value="ISOCHORISMATASE DOMAIN-CONTAINING PROTEIN 2"/>
    <property type="match status" value="1"/>
</dbReference>
<dbReference type="PANTHER" id="PTHR14119">
    <property type="entry name" value="HYDROLASE"/>
    <property type="match status" value="1"/>
</dbReference>
<comment type="similarity">
    <text evidence="1">Belongs to the isochorismatase family.</text>
</comment>
<dbReference type="Pfam" id="PF00857">
    <property type="entry name" value="Isochorismatase"/>
    <property type="match status" value="1"/>
</dbReference>
<dbReference type="Proteomes" id="UP000199727">
    <property type="component" value="Unassembled WGS sequence"/>
</dbReference>
<protein>
    <recommendedName>
        <fullName evidence="2">Isochorismatase-like domain-containing protein</fullName>
    </recommendedName>
</protein>
<dbReference type="AlphaFoldDB" id="A0A854QD46"/>
<evidence type="ECO:0000313" key="4">
    <source>
        <dbReference type="Proteomes" id="UP000199727"/>
    </source>
</evidence>
<proteinExistence type="inferred from homology"/>
<evidence type="ECO:0000259" key="2">
    <source>
        <dbReference type="Pfam" id="PF00857"/>
    </source>
</evidence>
<dbReference type="Gene3D" id="3.40.50.850">
    <property type="entry name" value="Isochorismatase-like"/>
    <property type="match status" value="1"/>
</dbReference>
<dbReference type="OrthoDB" id="269496at2759"/>
<dbReference type="InterPro" id="IPR050993">
    <property type="entry name" value="Isochorismatase_domain"/>
</dbReference>
<gene>
    <name evidence="3" type="ORF">C361_03698</name>
</gene>
<accession>A0A854QD46</accession>
<name>A0A854QD46_CRYNE</name>